<name>A0A834W6I2_9FABA</name>
<evidence type="ECO:0000313" key="4">
    <source>
        <dbReference type="Proteomes" id="UP000634136"/>
    </source>
</evidence>
<protein>
    <submittedName>
        <fullName evidence="3">Serine/threonine-protein phosphatase 7 long form-like protein</fullName>
    </submittedName>
</protein>
<organism evidence="3 4">
    <name type="scientific">Senna tora</name>
    <dbReference type="NCBI Taxonomy" id="362788"/>
    <lineage>
        <taxon>Eukaryota</taxon>
        <taxon>Viridiplantae</taxon>
        <taxon>Streptophyta</taxon>
        <taxon>Embryophyta</taxon>
        <taxon>Tracheophyta</taxon>
        <taxon>Spermatophyta</taxon>
        <taxon>Magnoliopsida</taxon>
        <taxon>eudicotyledons</taxon>
        <taxon>Gunneridae</taxon>
        <taxon>Pentapetalae</taxon>
        <taxon>rosids</taxon>
        <taxon>fabids</taxon>
        <taxon>Fabales</taxon>
        <taxon>Fabaceae</taxon>
        <taxon>Caesalpinioideae</taxon>
        <taxon>Cassia clade</taxon>
        <taxon>Senna</taxon>
    </lineage>
</organism>
<dbReference type="PANTHER" id="PTHR46033:SF8">
    <property type="entry name" value="PROTEIN MAINTENANCE OF MERISTEMS-LIKE"/>
    <property type="match status" value="1"/>
</dbReference>
<comment type="caution">
    <text evidence="3">The sequence shown here is derived from an EMBL/GenBank/DDBJ whole genome shotgun (WGS) entry which is preliminary data.</text>
</comment>
<gene>
    <name evidence="3" type="ORF">G2W53_032676</name>
</gene>
<dbReference type="InterPro" id="IPR019557">
    <property type="entry name" value="AminoTfrase-like_pln_mobile"/>
</dbReference>
<evidence type="ECO:0000259" key="2">
    <source>
        <dbReference type="Pfam" id="PF10551"/>
    </source>
</evidence>
<dbReference type="GO" id="GO:0010073">
    <property type="term" value="P:meristem maintenance"/>
    <property type="evidence" value="ECO:0007669"/>
    <property type="project" value="InterPro"/>
</dbReference>
<dbReference type="EMBL" id="JAAIUW010000010">
    <property type="protein sequence ID" value="KAF7811700.1"/>
    <property type="molecule type" value="Genomic_DNA"/>
</dbReference>
<feature type="domain" description="Aminotransferase-like plant mobile" evidence="1">
    <location>
        <begin position="544"/>
        <end position="885"/>
    </location>
</feature>
<feature type="domain" description="MULE transposase" evidence="2">
    <location>
        <begin position="360"/>
        <end position="459"/>
    </location>
</feature>
<dbReference type="PANTHER" id="PTHR46033">
    <property type="entry name" value="PROTEIN MAIN-LIKE 2"/>
    <property type="match status" value="1"/>
</dbReference>
<dbReference type="AlphaFoldDB" id="A0A834W6I2"/>
<evidence type="ECO:0000259" key="1">
    <source>
        <dbReference type="Pfam" id="PF10536"/>
    </source>
</evidence>
<sequence length="1097" mass="126768">MNPLRYGQLHVGEDSDFQFVIERHLQICSEFGLMEFYVEISTHDTNIDIENQLSSDYNTQPTPQTDQTLIASSSRLQIVGTCQPPTEDLGEFSDEDEYEASVPIRMSHQDKEDDNVWEDIVEEELANFYSQVDVERARGFTGDFGPHSDDVGELYEGMKFPTKAALRRHVKLYHIKNNCTFVVAKSGSNFEDWRCPKFGKECAWRLRATQKVNTYHWEITICPEKHKCVTMTLSQDHPKLDSDVIASFIISMVTLEPDVSVASIIERMNTQFQFEVSYKKAWLAKHKAITRVFGNWESSYSKLPRWMAAIQHFLPGTVVHFCYKPRPRGVPSDPSIRIFQRVFWAYKPCIDAFPHLKPMVQVDGTFLYGKYTQTLLIASSQDGNSNVVPLAFAIVEGETLEAWAWFLKRVRLHVVGERQNICLISDRHPSILSAVSDPRTMWQPPYGHHVYCIRHLASNLNKKYSDSNLKDLFVNIDFHRMAVPRQTIIHPGPEDPSLLTLQNKHISEHVWQGYPERVLRCRRSSKDHPGLPPQPILNVLKQTGFYGVSRLRYFEFDNALVSALVERWRPETHTFHMPQGECTITLQDVAILLGLPCVGVPIVGRTDLPWATVCEGLLGQTPPEGKLKGQRLSMKWLDDTFSFANFPPNPTAVDIEHFARAYILKLIGGYLMPDKSSKEVYLMYLPLLADLTAVRTFSWGSAVLAYLYRELCNATDPNTSDISGCMVLLHLWAWDRFPGLAPHQPHFIDPQLNVFGDLPPLGYRWTCIDVHYHQRYDTLKKYRLLLDSLKEDQIKWRPYDEDHVSQQIPHYCIDNRHIWLANVPLICFHIVEWQYSDRVLRQFGMDQPIPENPVDIDFLHTLKLTGNISANWFIEHQFYIHVWNNWQARVAFAPPYHDVCILQKFYAILGFDLVRFEGLRSGRRSWSGRSSGHIGLSHKLHKKMENEAAMDLEEASSSRSEISTTFSDFPFPLSLSQITMSTISRSLAKRRVSEETQPAGSRKTKVKIFDGPKAKSRFENEFSQCPYSPPREINLSLFYKEGFSYFEKLKQIGWEHFLSLNEIIYPEMIRDFYSNLEFDSESLEANVLIRGRRERLT</sequence>
<proteinExistence type="predicted"/>
<dbReference type="InterPro" id="IPR044824">
    <property type="entry name" value="MAIN-like"/>
</dbReference>
<accession>A0A834W6I2</accession>
<dbReference type="OrthoDB" id="678681at2759"/>
<reference evidence="3" key="1">
    <citation type="submission" date="2020-09" db="EMBL/GenBank/DDBJ databases">
        <title>Genome-Enabled Discovery of Anthraquinone Biosynthesis in Senna tora.</title>
        <authorList>
            <person name="Kang S.-H."/>
            <person name="Pandey R.P."/>
            <person name="Lee C.-M."/>
            <person name="Sim J.-S."/>
            <person name="Jeong J.-T."/>
            <person name="Choi B.-S."/>
            <person name="Jung M."/>
            <person name="Ginzburg D."/>
            <person name="Zhao K."/>
            <person name="Won S.Y."/>
            <person name="Oh T.-J."/>
            <person name="Yu Y."/>
            <person name="Kim N.-H."/>
            <person name="Lee O.R."/>
            <person name="Lee T.-H."/>
            <person name="Bashyal P."/>
            <person name="Kim T.-S."/>
            <person name="Lee W.-H."/>
            <person name="Kawkins C."/>
            <person name="Kim C.-K."/>
            <person name="Kim J.S."/>
            <person name="Ahn B.O."/>
            <person name="Rhee S.Y."/>
            <person name="Sohng J.K."/>
        </authorList>
    </citation>
    <scope>NUCLEOTIDE SEQUENCE</scope>
    <source>
        <tissue evidence="3">Leaf</tissue>
    </source>
</reference>
<dbReference type="Pfam" id="PF10536">
    <property type="entry name" value="PMD"/>
    <property type="match status" value="1"/>
</dbReference>
<keyword evidence="4" id="KW-1185">Reference proteome</keyword>
<evidence type="ECO:0000313" key="3">
    <source>
        <dbReference type="EMBL" id="KAF7811700.1"/>
    </source>
</evidence>
<dbReference type="Pfam" id="PF10551">
    <property type="entry name" value="MULE"/>
    <property type="match status" value="1"/>
</dbReference>
<dbReference type="InterPro" id="IPR018289">
    <property type="entry name" value="MULE_transposase_dom"/>
</dbReference>
<dbReference type="Proteomes" id="UP000634136">
    <property type="component" value="Unassembled WGS sequence"/>
</dbReference>